<feature type="domain" description="Histidine kinase" evidence="8">
    <location>
        <begin position="341"/>
        <end position="558"/>
    </location>
</feature>
<evidence type="ECO:0000256" key="4">
    <source>
        <dbReference type="ARBA" id="ARBA00022679"/>
    </source>
</evidence>
<evidence type="ECO:0000256" key="5">
    <source>
        <dbReference type="ARBA" id="ARBA00022777"/>
    </source>
</evidence>
<evidence type="ECO:0000313" key="9">
    <source>
        <dbReference type="EMBL" id="TLD72683.1"/>
    </source>
</evidence>
<dbReference type="AlphaFoldDB" id="A0A5R8KK32"/>
<dbReference type="SUPFAM" id="SSF47384">
    <property type="entry name" value="Homodimeric domain of signal transducing histidine kinase"/>
    <property type="match status" value="1"/>
</dbReference>
<dbReference type="PANTHER" id="PTHR43547:SF2">
    <property type="entry name" value="HYBRID SIGNAL TRANSDUCTION HISTIDINE KINASE C"/>
    <property type="match status" value="1"/>
</dbReference>
<gene>
    <name evidence="9" type="ORF">FEM03_01000</name>
</gene>
<organism evidence="9 10">
    <name type="scientific">Phragmitibacter flavus</name>
    <dbReference type="NCBI Taxonomy" id="2576071"/>
    <lineage>
        <taxon>Bacteria</taxon>
        <taxon>Pseudomonadati</taxon>
        <taxon>Verrucomicrobiota</taxon>
        <taxon>Verrucomicrobiia</taxon>
        <taxon>Verrucomicrobiales</taxon>
        <taxon>Verrucomicrobiaceae</taxon>
        <taxon>Phragmitibacter</taxon>
    </lineage>
</organism>
<keyword evidence="7" id="KW-0472">Membrane</keyword>
<dbReference type="Pfam" id="PF00512">
    <property type="entry name" value="HisKA"/>
    <property type="match status" value="1"/>
</dbReference>
<keyword evidence="7" id="KW-1133">Transmembrane helix</keyword>
<reference evidence="9 10" key="1">
    <citation type="submission" date="2019-05" db="EMBL/GenBank/DDBJ databases">
        <title>Verrucobacter flavum gen. nov., sp. nov. a new member of the family Verrucomicrobiaceae.</title>
        <authorList>
            <person name="Szuroczki S."/>
            <person name="Abbaszade G."/>
            <person name="Szabo A."/>
            <person name="Felfoldi T."/>
            <person name="Schumann P."/>
            <person name="Boka K."/>
            <person name="Keki Z."/>
            <person name="Toumi M."/>
            <person name="Toth E."/>
        </authorList>
    </citation>
    <scope>NUCLEOTIDE SEQUENCE [LARGE SCALE GENOMIC DNA]</scope>
    <source>
        <strain evidence="9 10">MG-N-17</strain>
    </source>
</reference>
<keyword evidence="5 9" id="KW-0418">Kinase</keyword>
<evidence type="ECO:0000313" key="10">
    <source>
        <dbReference type="Proteomes" id="UP000306196"/>
    </source>
</evidence>
<evidence type="ECO:0000256" key="1">
    <source>
        <dbReference type="ARBA" id="ARBA00000085"/>
    </source>
</evidence>
<dbReference type="InterPro" id="IPR036097">
    <property type="entry name" value="HisK_dim/P_sf"/>
</dbReference>
<dbReference type="InterPro" id="IPR003594">
    <property type="entry name" value="HATPase_dom"/>
</dbReference>
<evidence type="ECO:0000256" key="2">
    <source>
        <dbReference type="ARBA" id="ARBA00012438"/>
    </source>
</evidence>
<keyword evidence="6" id="KW-0902">Two-component regulatory system</keyword>
<dbReference type="InterPro" id="IPR004358">
    <property type="entry name" value="Sig_transdc_His_kin-like_C"/>
</dbReference>
<dbReference type="Gene3D" id="3.30.565.10">
    <property type="entry name" value="Histidine kinase-like ATPase, C-terminal domain"/>
    <property type="match status" value="1"/>
</dbReference>
<keyword evidence="4" id="KW-0808">Transferase</keyword>
<dbReference type="SMART" id="SM00388">
    <property type="entry name" value="HisKA"/>
    <property type="match status" value="1"/>
</dbReference>
<dbReference type="PROSITE" id="PS50109">
    <property type="entry name" value="HIS_KIN"/>
    <property type="match status" value="1"/>
</dbReference>
<dbReference type="RefSeq" id="WP_138084306.1">
    <property type="nucleotide sequence ID" value="NZ_VAUV01000001.1"/>
</dbReference>
<evidence type="ECO:0000256" key="3">
    <source>
        <dbReference type="ARBA" id="ARBA00022553"/>
    </source>
</evidence>
<keyword evidence="7" id="KW-0812">Transmembrane</keyword>
<dbReference type="PRINTS" id="PR00344">
    <property type="entry name" value="BCTRLSENSOR"/>
</dbReference>
<keyword evidence="3" id="KW-0597">Phosphoprotein</keyword>
<dbReference type="GO" id="GO:0000155">
    <property type="term" value="F:phosphorelay sensor kinase activity"/>
    <property type="evidence" value="ECO:0007669"/>
    <property type="project" value="InterPro"/>
</dbReference>
<dbReference type="FunFam" id="1.10.287.130:FF:000001">
    <property type="entry name" value="Two-component sensor histidine kinase"/>
    <property type="match status" value="1"/>
</dbReference>
<dbReference type="CDD" id="cd00082">
    <property type="entry name" value="HisKA"/>
    <property type="match status" value="1"/>
</dbReference>
<accession>A0A5R8KK32</accession>
<comment type="caution">
    <text evidence="9">The sequence shown here is derived from an EMBL/GenBank/DDBJ whole genome shotgun (WGS) entry which is preliminary data.</text>
</comment>
<dbReference type="Pfam" id="PF02518">
    <property type="entry name" value="HATPase_c"/>
    <property type="match status" value="1"/>
</dbReference>
<dbReference type="Gene3D" id="1.10.287.130">
    <property type="match status" value="1"/>
</dbReference>
<feature type="transmembrane region" description="Helical" evidence="7">
    <location>
        <begin position="300"/>
        <end position="321"/>
    </location>
</feature>
<keyword evidence="10" id="KW-1185">Reference proteome</keyword>
<evidence type="ECO:0000256" key="7">
    <source>
        <dbReference type="SAM" id="Phobius"/>
    </source>
</evidence>
<dbReference type="EC" id="2.7.13.3" evidence="2"/>
<dbReference type="InterPro" id="IPR005467">
    <property type="entry name" value="His_kinase_dom"/>
</dbReference>
<dbReference type="OrthoDB" id="9813151at2"/>
<evidence type="ECO:0000256" key="6">
    <source>
        <dbReference type="ARBA" id="ARBA00023012"/>
    </source>
</evidence>
<protein>
    <recommendedName>
        <fullName evidence="2">histidine kinase</fullName>
        <ecNumber evidence="2">2.7.13.3</ecNumber>
    </recommendedName>
</protein>
<sequence>MPVRATLLFLLLVAAPLLLIVWLGGMLLRQQNEHTQRTFLTISRERLLNHQRLIEEEIRRLEGAFDTLLLETPSTSEALRELPREQPLIRHAFLLDSNNQLLFPPSASADPNSEASAFLRRTESVWETGLKPSAALNEAEAGSNVISPQRADTSSNSSWTILKQTTRGPAITPSRNQGKPAAAISTNVSSGWHLWFHGNGPRLLFWQEKSNRQIVGLELEMPALISLLINRLSDPTLTPVAGLMRLLAANGRSVLHQWGNGNGDTNTALPSIAEIPCTAPLNMWRLDYLPDPDETPRMEALPILLGSGGACLALITVAILFHRDSTREMREARRRVSFVNQVSHELKTPLTNIRLYTELAQQQAEQTNDPDINRHLQVVEAETSRLSRLIHNVLTFARQQRDQLTVHPKPTLLDPIVQRVVETWRPTLESKGFTVQLETNAPQTGNLDPDAIEQILGNLLSNVEKYAADGQHVLIRTQQDSTHLHLIVEDRGPGIPAAQLDSIFAPFVRARNDLTEGVSGTGIGLTISRQLAHLHHGTLTATNLHPGTRFTLTLPAVDLR</sequence>
<dbReference type="PANTHER" id="PTHR43547">
    <property type="entry name" value="TWO-COMPONENT HISTIDINE KINASE"/>
    <property type="match status" value="1"/>
</dbReference>
<dbReference type="InterPro" id="IPR036890">
    <property type="entry name" value="HATPase_C_sf"/>
</dbReference>
<dbReference type="SMART" id="SM00387">
    <property type="entry name" value="HATPase_c"/>
    <property type="match status" value="1"/>
</dbReference>
<name>A0A5R8KK32_9BACT</name>
<dbReference type="Proteomes" id="UP000306196">
    <property type="component" value="Unassembled WGS sequence"/>
</dbReference>
<dbReference type="InterPro" id="IPR003661">
    <property type="entry name" value="HisK_dim/P_dom"/>
</dbReference>
<proteinExistence type="predicted"/>
<evidence type="ECO:0000259" key="8">
    <source>
        <dbReference type="PROSITE" id="PS50109"/>
    </source>
</evidence>
<dbReference type="SUPFAM" id="SSF55874">
    <property type="entry name" value="ATPase domain of HSP90 chaperone/DNA topoisomerase II/histidine kinase"/>
    <property type="match status" value="1"/>
</dbReference>
<comment type="catalytic activity">
    <reaction evidence="1">
        <text>ATP + protein L-histidine = ADP + protein N-phospho-L-histidine.</text>
        <dbReference type="EC" id="2.7.13.3"/>
    </reaction>
</comment>
<dbReference type="EMBL" id="VAUV01000001">
    <property type="protein sequence ID" value="TLD72683.1"/>
    <property type="molecule type" value="Genomic_DNA"/>
</dbReference>